<feature type="region of interest" description="Disordered" evidence="1">
    <location>
        <begin position="199"/>
        <end position="220"/>
    </location>
</feature>
<dbReference type="EMBL" id="JBITGY010000008">
    <property type="protein sequence ID" value="MFI6501682.1"/>
    <property type="molecule type" value="Genomic_DNA"/>
</dbReference>
<proteinExistence type="predicted"/>
<evidence type="ECO:0000256" key="1">
    <source>
        <dbReference type="SAM" id="MobiDB-lite"/>
    </source>
</evidence>
<evidence type="ECO:0000313" key="3">
    <source>
        <dbReference type="EMBL" id="MFI6501682.1"/>
    </source>
</evidence>
<evidence type="ECO:0008006" key="5">
    <source>
        <dbReference type="Google" id="ProtNLM"/>
    </source>
</evidence>
<feature type="transmembrane region" description="Helical" evidence="2">
    <location>
        <begin position="154"/>
        <end position="181"/>
    </location>
</feature>
<evidence type="ECO:0000256" key="2">
    <source>
        <dbReference type="SAM" id="Phobius"/>
    </source>
</evidence>
<evidence type="ECO:0000313" key="4">
    <source>
        <dbReference type="Proteomes" id="UP001612741"/>
    </source>
</evidence>
<feature type="transmembrane region" description="Helical" evidence="2">
    <location>
        <begin position="124"/>
        <end position="142"/>
    </location>
</feature>
<feature type="compositionally biased region" description="Basic and acidic residues" evidence="1">
    <location>
        <begin position="685"/>
        <end position="699"/>
    </location>
</feature>
<keyword evidence="2" id="KW-0812">Transmembrane</keyword>
<name>A0ABW7Z0H8_9ACTN</name>
<feature type="transmembrane region" description="Helical" evidence="2">
    <location>
        <begin position="82"/>
        <end position="104"/>
    </location>
</feature>
<accession>A0ABW7Z0H8</accession>
<feature type="transmembrane region" description="Helical" evidence="2">
    <location>
        <begin position="446"/>
        <end position="463"/>
    </location>
</feature>
<dbReference type="RefSeq" id="WP_397086418.1">
    <property type="nucleotide sequence ID" value="NZ_JBITGY010000008.1"/>
</dbReference>
<feature type="transmembrane region" description="Helical" evidence="2">
    <location>
        <begin position="401"/>
        <end position="420"/>
    </location>
</feature>
<feature type="transmembrane region" description="Helical" evidence="2">
    <location>
        <begin position="469"/>
        <end position="495"/>
    </location>
</feature>
<keyword evidence="2" id="KW-1133">Transmembrane helix</keyword>
<protein>
    <recommendedName>
        <fullName evidence="5">Transmembrane protein</fullName>
    </recommendedName>
</protein>
<organism evidence="3 4">
    <name type="scientific">Nonomuraea typhae</name>
    <dbReference type="NCBI Taxonomy" id="2603600"/>
    <lineage>
        <taxon>Bacteria</taxon>
        <taxon>Bacillati</taxon>
        <taxon>Actinomycetota</taxon>
        <taxon>Actinomycetes</taxon>
        <taxon>Streptosporangiales</taxon>
        <taxon>Streptosporangiaceae</taxon>
        <taxon>Nonomuraea</taxon>
    </lineage>
</organism>
<feature type="transmembrane region" description="Helical" evidence="2">
    <location>
        <begin position="253"/>
        <end position="273"/>
    </location>
</feature>
<feature type="region of interest" description="Disordered" evidence="1">
    <location>
        <begin position="679"/>
        <end position="761"/>
    </location>
</feature>
<keyword evidence="2" id="KW-0472">Membrane</keyword>
<feature type="transmembrane region" description="Helical" evidence="2">
    <location>
        <begin position="323"/>
        <end position="341"/>
    </location>
</feature>
<keyword evidence="4" id="KW-1185">Reference proteome</keyword>
<dbReference type="Proteomes" id="UP001612741">
    <property type="component" value="Unassembled WGS sequence"/>
</dbReference>
<sequence>MFPQVSRYGRWAALLGLALGALCVGPGLAPGYILLQDMVFVPDPAFSSFTFGLTGGAPRAVPSDLVVTVLAQVVASDLVQKLILLGVFTLGCSGAALLVPAAALAPRLVAGAFYVWNPYVAERLLMGQWALLLGYAGLPWVVHALTRHRLPAAALLPAAVGGFAAMTVTALTALPVALWGAGRRDRTAGRFGAAGRLGTAGRSGTAGRGDGARRDGAVGGEGAVGREDVAGNVGVAGWRSWGLAGGVVGWRRWGVAGLLVAFSLPWLVTALIRPDGLTGDPVGVDAFAVRADGPLGTIGSVLSLGGIWNAWAVPPGFDNPVSAVARLALVLAGVAGFWFAWRGAPAGNGASAGDAASAEVSADTGMSAGNGGSAGNGVPVHDGAPAGALAGGDGGAGGRGFGGLAVAAGVGLLIACLGAVEPGRALLKALIGVWSGFAVFRDGQQYLAPLALLAAVGLGALTARVTARWAVVMALVPLAVLPTMAWGVSGALAAVPYPESWMRAREIIAGDPVPGDVLVLPFESYRRFPWNGGRAVLDPAQRFFATPGRDVVVNDSVRVGDLVVATEDARARRLAGILGDPVRLAAAGIRYVVLDSGTGHHLPGSRVVVERPELRVYALDPPARSRPRTAWPTGVSVPWAVIPRLSASFMTHAIRARPASEPSGGSQTVGECHARALGILPPGEDVGRRGPGSDHRDHAVGWSGAEPRVVAGGRDDDGRGRRGGGAAPASSGRFGQAAEQVRGEAEVDAEPGVAHSTAAST</sequence>
<gene>
    <name evidence="3" type="ORF">ACIBG2_30180</name>
</gene>
<comment type="caution">
    <text evidence="3">The sequence shown here is derived from an EMBL/GenBank/DDBJ whole genome shotgun (WGS) entry which is preliminary data.</text>
</comment>
<reference evidence="3 4" key="1">
    <citation type="submission" date="2024-10" db="EMBL/GenBank/DDBJ databases">
        <title>The Natural Products Discovery Center: Release of the First 8490 Sequenced Strains for Exploring Actinobacteria Biosynthetic Diversity.</title>
        <authorList>
            <person name="Kalkreuter E."/>
            <person name="Kautsar S.A."/>
            <person name="Yang D."/>
            <person name="Bader C.D."/>
            <person name="Teijaro C.N."/>
            <person name="Fluegel L."/>
            <person name="Davis C.M."/>
            <person name="Simpson J.R."/>
            <person name="Lauterbach L."/>
            <person name="Steele A.D."/>
            <person name="Gui C."/>
            <person name="Meng S."/>
            <person name="Li G."/>
            <person name="Viehrig K."/>
            <person name="Ye F."/>
            <person name="Su P."/>
            <person name="Kiefer A.F."/>
            <person name="Nichols A."/>
            <person name="Cepeda A.J."/>
            <person name="Yan W."/>
            <person name="Fan B."/>
            <person name="Jiang Y."/>
            <person name="Adhikari A."/>
            <person name="Zheng C.-J."/>
            <person name="Schuster L."/>
            <person name="Cowan T.M."/>
            <person name="Smanski M.J."/>
            <person name="Chevrette M.G."/>
            <person name="De Carvalho L.P.S."/>
            <person name="Shen B."/>
        </authorList>
    </citation>
    <scope>NUCLEOTIDE SEQUENCE [LARGE SCALE GENOMIC DNA]</scope>
    <source>
        <strain evidence="3 4">NPDC050545</strain>
    </source>
</reference>